<reference evidence="1 2" key="1">
    <citation type="submission" date="2018-10" db="EMBL/GenBank/DDBJ databases">
        <authorList>
            <person name="Zhang X."/>
        </authorList>
    </citation>
    <scope>NUCLEOTIDE SEQUENCE [LARGE SCALE GENOMIC DNA]</scope>
    <source>
        <strain evidence="1 2">SK-G1</strain>
    </source>
</reference>
<dbReference type="KEGG" id="bacg:D2962_01535"/>
<dbReference type="EMBL" id="CP033169">
    <property type="protein sequence ID" value="AYO29465.1"/>
    <property type="molecule type" value="Genomic_DNA"/>
</dbReference>
<dbReference type="Proteomes" id="UP000280960">
    <property type="component" value="Chromosome"/>
</dbReference>
<accession>A0A3G2R2E3</accession>
<keyword evidence="2" id="KW-1185">Reference proteome</keyword>
<gene>
    <name evidence="1" type="ORF">D2962_01535</name>
</gene>
<name>A0A3G2R2E3_9FIRM</name>
<organism evidence="1 2">
    <name type="scientific">Biomaibacter acetigenes</name>
    <dbReference type="NCBI Taxonomy" id="2316383"/>
    <lineage>
        <taxon>Bacteria</taxon>
        <taxon>Bacillati</taxon>
        <taxon>Bacillota</taxon>
        <taxon>Clostridia</taxon>
        <taxon>Thermosediminibacterales</taxon>
        <taxon>Tepidanaerobacteraceae</taxon>
        <taxon>Biomaibacter</taxon>
    </lineage>
</organism>
<evidence type="ECO:0000313" key="2">
    <source>
        <dbReference type="Proteomes" id="UP000280960"/>
    </source>
</evidence>
<proteinExistence type="predicted"/>
<sequence length="201" mass="22697">MAMDFKTWGFKTVDSFYDERTGETIAHANADPYVVYKLNNNDTYVSDYYALCKKFGTTFNRIVEFASNATDQTKAQLTDAWLDDGYYPIGRILKPGTTNHYHSILFIYSSLPGPYNINSIQNLNNVYTSEAIGDDKNEINDATELNTKLDGDVVIQAYESNFKIHDPYVGSNSGGPNIYFDDNIYGKGFSILKKLLIINKP</sequence>
<protein>
    <submittedName>
        <fullName evidence="1">Uncharacterized protein</fullName>
    </submittedName>
</protein>
<dbReference type="AlphaFoldDB" id="A0A3G2R2E3"/>
<evidence type="ECO:0000313" key="1">
    <source>
        <dbReference type="EMBL" id="AYO29465.1"/>
    </source>
</evidence>